<feature type="compositionally biased region" description="Low complexity" evidence="1">
    <location>
        <begin position="103"/>
        <end position="120"/>
    </location>
</feature>
<feature type="compositionally biased region" description="Polar residues" evidence="1">
    <location>
        <begin position="68"/>
        <end position="86"/>
    </location>
</feature>
<organism evidence="2 3">
    <name type="scientific">Propionibacterium ruminifibrarum</name>
    <dbReference type="NCBI Taxonomy" id="1962131"/>
    <lineage>
        <taxon>Bacteria</taxon>
        <taxon>Bacillati</taxon>
        <taxon>Actinomycetota</taxon>
        <taxon>Actinomycetes</taxon>
        <taxon>Propionibacteriales</taxon>
        <taxon>Propionibacteriaceae</taxon>
        <taxon>Propionibacterium</taxon>
    </lineage>
</organism>
<feature type="compositionally biased region" description="Polar residues" evidence="1">
    <location>
        <begin position="144"/>
        <end position="166"/>
    </location>
</feature>
<evidence type="ECO:0000313" key="2">
    <source>
        <dbReference type="EMBL" id="SPF68292.1"/>
    </source>
</evidence>
<proteinExistence type="predicted"/>
<sequence>MYWVRRGGPRPPRGRRRRSGAPTPPCRRRRAADWCAGPPGLGAAVRAGRTPERKGAWKAFGSAEVTAPQRTASTKAPSVSGSSNEDASIVSGRPRSGTIEVPTSSSQTTVSSSPMRSSASDCNATRCSRPARASSAGLRDRPCSRTSVTAQVAPRTWTTWPGSGTETGPVGVDVLSCSVVIASLGLVRTVAVRRRHPIGRVRHHGASSGVARATQSVSRGWRTGRHQVAGCRGPAQDRGPQRHCGSGKLPTTPRSMCNPSGTPSASRVSTTG</sequence>
<feature type="compositionally biased region" description="Polar residues" evidence="1">
    <location>
        <begin position="252"/>
        <end position="272"/>
    </location>
</feature>
<accession>A0A375I4C7</accession>
<evidence type="ECO:0000313" key="3">
    <source>
        <dbReference type="Proteomes" id="UP000265962"/>
    </source>
</evidence>
<dbReference type="EMBL" id="OMOH01000004">
    <property type="protein sequence ID" value="SPF68292.1"/>
    <property type="molecule type" value="Genomic_DNA"/>
</dbReference>
<dbReference type="Proteomes" id="UP000265962">
    <property type="component" value="Unassembled WGS sequence"/>
</dbReference>
<evidence type="ECO:0000256" key="1">
    <source>
        <dbReference type="SAM" id="MobiDB-lite"/>
    </source>
</evidence>
<reference evidence="3" key="1">
    <citation type="submission" date="2018-02" db="EMBL/GenBank/DDBJ databases">
        <authorList>
            <person name="Hornung B."/>
        </authorList>
    </citation>
    <scope>NUCLEOTIDE SEQUENCE [LARGE SCALE GENOMIC DNA]</scope>
</reference>
<name>A0A375I4C7_9ACTN</name>
<feature type="region of interest" description="Disordered" evidence="1">
    <location>
        <begin position="1"/>
        <end position="166"/>
    </location>
</feature>
<protein>
    <submittedName>
        <fullName evidence="2">Uncharacterized protein</fullName>
    </submittedName>
</protein>
<feature type="region of interest" description="Disordered" evidence="1">
    <location>
        <begin position="226"/>
        <end position="272"/>
    </location>
</feature>
<gene>
    <name evidence="2" type="ORF">PROPJV5_1235</name>
</gene>
<feature type="region of interest" description="Disordered" evidence="1">
    <location>
        <begin position="202"/>
        <end position="221"/>
    </location>
</feature>
<dbReference type="AlphaFoldDB" id="A0A375I4C7"/>
<keyword evidence="3" id="KW-1185">Reference proteome</keyword>